<evidence type="ECO:0000313" key="1">
    <source>
        <dbReference type="EMBL" id="JAH39620.1"/>
    </source>
</evidence>
<organism evidence="1">
    <name type="scientific">Anguilla anguilla</name>
    <name type="common">European freshwater eel</name>
    <name type="synonym">Muraena anguilla</name>
    <dbReference type="NCBI Taxonomy" id="7936"/>
    <lineage>
        <taxon>Eukaryota</taxon>
        <taxon>Metazoa</taxon>
        <taxon>Chordata</taxon>
        <taxon>Craniata</taxon>
        <taxon>Vertebrata</taxon>
        <taxon>Euteleostomi</taxon>
        <taxon>Actinopterygii</taxon>
        <taxon>Neopterygii</taxon>
        <taxon>Teleostei</taxon>
        <taxon>Anguilliformes</taxon>
        <taxon>Anguillidae</taxon>
        <taxon>Anguilla</taxon>
    </lineage>
</organism>
<reference evidence="1" key="2">
    <citation type="journal article" date="2015" name="Fish Shellfish Immunol.">
        <title>Early steps in the European eel (Anguilla anguilla)-Vibrio vulnificus interaction in the gills: Role of the RtxA13 toxin.</title>
        <authorList>
            <person name="Callol A."/>
            <person name="Pajuelo D."/>
            <person name="Ebbesson L."/>
            <person name="Teles M."/>
            <person name="MacKenzie S."/>
            <person name="Amaro C."/>
        </authorList>
    </citation>
    <scope>NUCLEOTIDE SEQUENCE</scope>
</reference>
<proteinExistence type="predicted"/>
<protein>
    <submittedName>
        <fullName evidence="1">Uncharacterized protein</fullName>
    </submittedName>
</protein>
<name>A0A0E9SG04_ANGAN</name>
<accession>A0A0E9SG04</accession>
<sequence length="27" mass="3131">MGAHVSQFEELAIMNSFAFIFRVFHSN</sequence>
<dbReference type="EMBL" id="GBXM01107412">
    <property type="protein sequence ID" value="JAH01165.1"/>
    <property type="molecule type" value="Transcribed_RNA"/>
</dbReference>
<dbReference type="AlphaFoldDB" id="A0A0E9SG04"/>
<dbReference type="EMBL" id="GBXM01068957">
    <property type="protein sequence ID" value="JAH39620.1"/>
    <property type="molecule type" value="Transcribed_RNA"/>
</dbReference>
<reference evidence="1" key="1">
    <citation type="submission" date="2014-11" db="EMBL/GenBank/DDBJ databases">
        <authorList>
            <person name="Amaro Gonzalez C."/>
        </authorList>
    </citation>
    <scope>NUCLEOTIDE SEQUENCE</scope>
</reference>